<name>A0A072U0M3_MEDTR</name>
<sequence length="165" mass="19107">MSNLSKLHFEVLKISGHNYLTWAVDAEMYLAAEGNADAIKEGNKASEQQKAKALIFLRHHINEALKNEYLTVKDPLVLWNKLKDRYEHLKAIILPKARYDWMHLRLQDYKSVTAYNSEVYKITSQLELCGEKFKKLESVNRSRDCICYAWLMSLTASEIALSLLV</sequence>
<reference evidence="2" key="3">
    <citation type="submission" date="2015-04" db="UniProtKB">
        <authorList>
            <consortium name="EnsemblPlants"/>
        </authorList>
    </citation>
    <scope>IDENTIFICATION</scope>
    <source>
        <strain evidence="2">cv. Jemalong A17</strain>
    </source>
</reference>
<protein>
    <submittedName>
        <fullName evidence="1">Copia-like polyprotein/retrotransposon, putative</fullName>
    </submittedName>
</protein>
<dbReference type="AlphaFoldDB" id="A0A072U0M3"/>
<keyword evidence="3" id="KW-1185">Reference proteome</keyword>
<accession>A0A072U0M3</accession>
<reference evidence="1 3" key="1">
    <citation type="journal article" date="2011" name="Nature">
        <title>The Medicago genome provides insight into the evolution of rhizobial symbioses.</title>
        <authorList>
            <person name="Young N.D."/>
            <person name="Debelle F."/>
            <person name="Oldroyd G.E."/>
            <person name="Geurts R."/>
            <person name="Cannon S.B."/>
            <person name="Udvardi M.K."/>
            <person name="Benedito V.A."/>
            <person name="Mayer K.F."/>
            <person name="Gouzy J."/>
            <person name="Schoof H."/>
            <person name="Van de Peer Y."/>
            <person name="Proost S."/>
            <person name="Cook D.R."/>
            <person name="Meyers B.C."/>
            <person name="Spannagl M."/>
            <person name="Cheung F."/>
            <person name="De Mita S."/>
            <person name="Krishnakumar V."/>
            <person name="Gundlach H."/>
            <person name="Zhou S."/>
            <person name="Mudge J."/>
            <person name="Bharti A.K."/>
            <person name="Murray J.D."/>
            <person name="Naoumkina M.A."/>
            <person name="Rosen B."/>
            <person name="Silverstein K.A."/>
            <person name="Tang H."/>
            <person name="Rombauts S."/>
            <person name="Zhao P.X."/>
            <person name="Zhou P."/>
            <person name="Barbe V."/>
            <person name="Bardou P."/>
            <person name="Bechner M."/>
            <person name="Bellec A."/>
            <person name="Berger A."/>
            <person name="Berges H."/>
            <person name="Bidwell S."/>
            <person name="Bisseling T."/>
            <person name="Choisne N."/>
            <person name="Couloux A."/>
            <person name="Denny R."/>
            <person name="Deshpande S."/>
            <person name="Dai X."/>
            <person name="Doyle J.J."/>
            <person name="Dudez A.M."/>
            <person name="Farmer A.D."/>
            <person name="Fouteau S."/>
            <person name="Franken C."/>
            <person name="Gibelin C."/>
            <person name="Gish J."/>
            <person name="Goldstein S."/>
            <person name="Gonzalez A.J."/>
            <person name="Green P.J."/>
            <person name="Hallab A."/>
            <person name="Hartog M."/>
            <person name="Hua A."/>
            <person name="Humphray S.J."/>
            <person name="Jeong D.H."/>
            <person name="Jing Y."/>
            <person name="Jocker A."/>
            <person name="Kenton S.M."/>
            <person name="Kim D.J."/>
            <person name="Klee K."/>
            <person name="Lai H."/>
            <person name="Lang C."/>
            <person name="Lin S."/>
            <person name="Macmil S.L."/>
            <person name="Magdelenat G."/>
            <person name="Matthews L."/>
            <person name="McCorrison J."/>
            <person name="Monaghan E.L."/>
            <person name="Mun J.H."/>
            <person name="Najar F.Z."/>
            <person name="Nicholson C."/>
            <person name="Noirot C."/>
            <person name="O'Bleness M."/>
            <person name="Paule C.R."/>
            <person name="Poulain J."/>
            <person name="Prion F."/>
            <person name="Qin B."/>
            <person name="Qu C."/>
            <person name="Retzel E.F."/>
            <person name="Riddle C."/>
            <person name="Sallet E."/>
            <person name="Samain S."/>
            <person name="Samson N."/>
            <person name="Sanders I."/>
            <person name="Saurat O."/>
            <person name="Scarpelli C."/>
            <person name="Schiex T."/>
            <person name="Segurens B."/>
            <person name="Severin A.J."/>
            <person name="Sherrier D.J."/>
            <person name="Shi R."/>
            <person name="Sims S."/>
            <person name="Singer S.R."/>
            <person name="Sinharoy S."/>
            <person name="Sterck L."/>
            <person name="Viollet A."/>
            <person name="Wang B.B."/>
            <person name="Wang K."/>
            <person name="Wang M."/>
            <person name="Wang X."/>
            <person name="Warfsmann J."/>
            <person name="Weissenbach J."/>
            <person name="White D.D."/>
            <person name="White J.D."/>
            <person name="Wiley G.B."/>
            <person name="Wincker P."/>
            <person name="Xing Y."/>
            <person name="Yang L."/>
            <person name="Yao Z."/>
            <person name="Ying F."/>
            <person name="Zhai J."/>
            <person name="Zhou L."/>
            <person name="Zuber A."/>
            <person name="Denarie J."/>
            <person name="Dixon R.A."/>
            <person name="May G.D."/>
            <person name="Schwartz D.C."/>
            <person name="Rogers J."/>
            <person name="Quetier F."/>
            <person name="Town C.D."/>
            <person name="Roe B.A."/>
        </authorList>
    </citation>
    <scope>NUCLEOTIDE SEQUENCE [LARGE SCALE GENOMIC DNA]</scope>
    <source>
        <strain evidence="1">A17</strain>
        <strain evidence="2 3">cv. Jemalong A17</strain>
    </source>
</reference>
<dbReference type="EnsemblPlants" id="KEH22941">
    <property type="protein sequence ID" value="KEH22941"/>
    <property type="gene ID" value="MTR_7g062720"/>
</dbReference>
<dbReference type="PANTHER" id="PTHR33325:SF11">
    <property type="entry name" value="COLD SHOCK DOMAIN-CONTAINING PROTEIN 4-LIKE"/>
    <property type="match status" value="1"/>
</dbReference>
<proteinExistence type="predicted"/>
<dbReference type="EMBL" id="CM001223">
    <property type="protein sequence ID" value="KEH22941.1"/>
    <property type="molecule type" value="Genomic_DNA"/>
</dbReference>
<dbReference type="PANTHER" id="PTHR33325">
    <property type="entry name" value="ZINC FINGER, CCHC-TYPE-RELATED"/>
    <property type="match status" value="1"/>
</dbReference>
<evidence type="ECO:0000313" key="1">
    <source>
        <dbReference type="EMBL" id="KEH22941.1"/>
    </source>
</evidence>
<evidence type="ECO:0000313" key="3">
    <source>
        <dbReference type="Proteomes" id="UP000002051"/>
    </source>
</evidence>
<dbReference type="Proteomes" id="UP000002051">
    <property type="component" value="Unassembled WGS sequence"/>
</dbReference>
<reference evidence="1 3" key="2">
    <citation type="journal article" date="2014" name="BMC Genomics">
        <title>An improved genome release (version Mt4.0) for the model legume Medicago truncatula.</title>
        <authorList>
            <person name="Tang H."/>
            <person name="Krishnakumar V."/>
            <person name="Bidwell S."/>
            <person name="Rosen B."/>
            <person name="Chan A."/>
            <person name="Zhou S."/>
            <person name="Gentzbittel L."/>
            <person name="Childs K.L."/>
            <person name="Yandell M."/>
            <person name="Gundlach H."/>
            <person name="Mayer K.F."/>
            <person name="Schwartz D.C."/>
            <person name="Town C.D."/>
        </authorList>
    </citation>
    <scope>GENOME REANNOTATION</scope>
    <source>
        <strain evidence="1">A17</strain>
        <strain evidence="2 3">cv. Jemalong A17</strain>
    </source>
</reference>
<dbReference type="HOGENOM" id="CLU_137033_0_0_1"/>
<evidence type="ECO:0000313" key="2">
    <source>
        <dbReference type="EnsemblPlants" id="KEH22941"/>
    </source>
</evidence>
<organism evidence="1 3">
    <name type="scientific">Medicago truncatula</name>
    <name type="common">Barrel medic</name>
    <name type="synonym">Medicago tribuloides</name>
    <dbReference type="NCBI Taxonomy" id="3880"/>
    <lineage>
        <taxon>Eukaryota</taxon>
        <taxon>Viridiplantae</taxon>
        <taxon>Streptophyta</taxon>
        <taxon>Embryophyta</taxon>
        <taxon>Tracheophyta</taxon>
        <taxon>Spermatophyta</taxon>
        <taxon>Magnoliopsida</taxon>
        <taxon>eudicotyledons</taxon>
        <taxon>Gunneridae</taxon>
        <taxon>Pentapetalae</taxon>
        <taxon>rosids</taxon>
        <taxon>fabids</taxon>
        <taxon>Fabales</taxon>
        <taxon>Fabaceae</taxon>
        <taxon>Papilionoideae</taxon>
        <taxon>50 kb inversion clade</taxon>
        <taxon>NPAAA clade</taxon>
        <taxon>Hologalegina</taxon>
        <taxon>IRL clade</taxon>
        <taxon>Trifolieae</taxon>
        <taxon>Medicago</taxon>
    </lineage>
</organism>
<gene>
    <name evidence="1" type="ordered locus">MTR_7g062720</name>
</gene>